<proteinExistence type="predicted"/>
<reference evidence="2 3" key="1">
    <citation type="submission" date="2019-08" db="EMBL/GenBank/DDBJ databases">
        <title>Genome sequencing of Paenibacillus faecis DSM 23593(T).</title>
        <authorList>
            <person name="Kook J.-K."/>
            <person name="Park S.-N."/>
            <person name="Lim Y.K."/>
        </authorList>
    </citation>
    <scope>NUCLEOTIDE SEQUENCE [LARGE SCALE GENOMIC DNA]</scope>
    <source>
        <strain evidence="2 3">DSM 23593</strain>
    </source>
</reference>
<organism evidence="2 3">
    <name type="scientific">Paenibacillus faecis</name>
    <dbReference type="NCBI Taxonomy" id="862114"/>
    <lineage>
        <taxon>Bacteria</taxon>
        <taxon>Bacillati</taxon>
        <taxon>Bacillota</taxon>
        <taxon>Bacilli</taxon>
        <taxon>Bacillales</taxon>
        <taxon>Paenibacillaceae</taxon>
        <taxon>Paenibacillus</taxon>
    </lineage>
</organism>
<keyword evidence="1" id="KW-0812">Transmembrane</keyword>
<evidence type="ECO:0008006" key="4">
    <source>
        <dbReference type="Google" id="ProtNLM"/>
    </source>
</evidence>
<dbReference type="Proteomes" id="UP000325218">
    <property type="component" value="Unassembled WGS sequence"/>
</dbReference>
<gene>
    <name evidence="2" type="ORF">FRY98_19215</name>
</gene>
<dbReference type="AlphaFoldDB" id="A0A5D0CPV1"/>
<evidence type="ECO:0000256" key="1">
    <source>
        <dbReference type="SAM" id="Phobius"/>
    </source>
</evidence>
<evidence type="ECO:0000313" key="2">
    <source>
        <dbReference type="EMBL" id="TYA11294.1"/>
    </source>
</evidence>
<evidence type="ECO:0000313" key="3">
    <source>
        <dbReference type="Proteomes" id="UP000325218"/>
    </source>
</evidence>
<dbReference type="OrthoDB" id="2663803at2"/>
<keyword evidence="1" id="KW-0472">Membrane</keyword>
<name>A0A5D0CPV1_9BACL</name>
<feature type="transmembrane region" description="Helical" evidence="1">
    <location>
        <begin position="74"/>
        <end position="98"/>
    </location>
</feature>
<dbReference type="EMBL" id="VSDO01000004">
    <property type="protein sequence ID" value="TYA11294.1"/>
    <property type="molecule type" value="Genomic_DNA"/>
</dbReference>
<protein>
    <recommendedName>
        <fullName evidence="4">Transmembrane protein</fullName>
    </recommendedName>
</protein>
<feature type="transmembrane region" description="Helical" evidence="1">
    <location>
        <begin position="110"/>
        <end position="136"/>
    </location>
</feature>
<accession>A0A5D0CPV1</accession>
<keyword evidence="3" id="KW-1185">Reference proteome</keyword>
<keyword evidence="1" id="KW-1133">Transmembrane helix</keyword>
<comment type="caution">
    <text evidence="2">The sequence shown here is derived from an EMBL/GenBank/DDBJ whole genome shotgun (WGS) entry which is preliminary data.</text>
</comment>
<dbReference type="RefSeq" id="WP_148454979.1">
    <property type="nucleotide sequence ID" value="NZ_VSDO01000004.1"/>
</dbReference>
<sequence length="181" mass="19527">MKRSSMLLSIALAGIAILLIALAFKMSMAPSFGEPLPHRQAWHDGMRHGQHGFAFAMKEAGRMKPETAGLAGSAAAAASAGTTLLKLAVLLGGVALFAKGTGMLKWIGAGFAALCTLSLLTPLWGVIALLLAFWLYRRFGNYHLNHTSPQALIAYTSSMEASVSRGRFLDEWERDQHKKED</sequence>